<accession>A0AAN9YZY3</accession>
<proteinExistence type="inferred from homology"/>
<evidence type="ECO:0000256" key="3">
    <source>
        <dbReference type="ARBA" id="ARBA00012757"/>
    </source>
</evidence>
<evidence type="ECO:0000313" key="7">
    <source>
        <dbReference type="EMBL" id="KAK7791018.1"/>
    </source>
</evidence>
<dbReference type="PRINTS" id="PR00744">
    <property type="entry name" value="GLHYDRLASE37"/>
</dbReference>
<evidence type="ECO:0000256" key="5">
    <source>
        <dbReference type="RuleBase" id="RU361180"/>
    </source>
</evidence>
<protein>
    <recommendedName>
        <fullName evidence="4 5">Trehalase</fullName>
        <ecNumber evidence="3 5">3.2.1.28</ecNumber>
    </recommendedName>
    <alternativeName>
        <fullName evidence="5">Alpha-trehalose glucohydrolase</fullName>
    </alternativeName>
</protein>
<organism evidence="7 8">
    <name type="scientific">Gryllus longicercus</name>
    <dbReference type="NCBI Taxonomy" id="2509291"/>
    <lineage>
        <taxon>Eukaryota</taxon>
        <taxon>Metazoa</taxon>
        <taxon>Ecdysozoa</taxon>
        <taxon>Arthropoda</taxon>
        <taxon>Hexapoda</taxon>
        <taxon>Insecta</taxon>
        <taxon>Pterygota</taxon>
        <taxon>Neoptera</taxon>
        <taxon>Polyneoptera</taxon>
        <taxon>Orthoptera</taxon>
        <taxon>Ensifera</taxon>
        <taxon>Gryllidea</taxon>
        <taxon>Grylloidea</taxon>
        <taxon>Gryllidae</taxon>
        <taxon>Gryllinae</taxon>
        <taxon>Gryllus</taxon>
    </lineage>
</organism>
<dbReference type="Pfam" id="PF01204">
    <property type="entry name" value="Trehalase"/>
    <property type="match status" value="2"/>
</dbReference>
<evidence type="ECO:0000256" key="4">
    <source>
        <dbReference type="ARBA" id="ARBA00019905"/>
    </source>
</evidence>
<dbReference type="PANTHER" id="PTHR23403">
    <property type="entry name" value="TREHALASE"/>
    <property type="match status" value="1"/>
</dbReference>
<dbReference type="GO" id="GO:0004555">
    <property type="term" value="F:alpha,alpha-trehalase activity"/>
    <property type="evidence" value="ECO:0007669"/>
    <property type="project" value="UniProtKB-EC"/>
</dbReference>
<sequence length="596" mass="68872">MALWWIRSVLAIVAAAVAAAGADALESEYICDSPIYCHGSLLHEIQISSLREDSKTFVDMKLKISVNETLRNFETMMAKLENNATSSDLQSFVDDHFELGEELEGVELPDWVEAPPLLTRISDPHLRNWSFWLNARWKSLARRVPESVKLQGDRTSLLYLPNAFIVPGGRFKEMYYWDTHWIVRGLLLCAMNETVRGILENFFYILRTYGIIPNGTRVYYQRRSNPPLLTSMVHDYIRVTRDLAFLQENVEWLEQEFEFWMKYRTVAVVKDGVNYTLVRYYSHTKGPRPESYKEDYDIGSKFPADKQEEFYYNIKAACESGWDFSSRWFLMNGTNEGCLRLLQYLKTLVRNYGPPTLKLSSRNGNLSNISVQNIIPVDLNAYVYKNAVLLSDFHKQLGNREKADRYATIANEWKATVTALLWNNEEGSWFDYDILNNKQRTFFYASNLAPLWTKCYDEQKSPEIAEKVVRYLERRVLSHSMAGIPQSLQYSGEQWDFPNAFAPSQHIIIEGLHLTGHPRAQKLAFDLASTWVASNFLTYQEERHMYEKYDARCFARPGSGGEYTVQEGFGWTNGVIIQLLQTYGDNLTATVSSSKP</sequence>
<keyword evidence="5" id="KW-0378">Hydrolase</keyword>
<reference evidence="7 8" key="1">
    <citation type="submission" date="2024-03" db="EMBL/GenBank/DDBJ databases">
        <title>The genome assembly and annotation of the cricket Gryllus longicercus Weissman &amp; Gray.</title>
        <authorList>
            <person name="Szrajer S."/>
            <person name="Gray D."/>
            <person name="Ylla G."/>
        </authorList>
    </citation>
    <scope>NUCLEOTIDE SEQUENCE [LARGE SCALE GENOMIC DNA]</scope>
    <source>
        <strain evidence="7">DAG 2021-001</strain>
        <tissue evidence="7">Whole body minus gut</tissue>
    </source>
</reference>
<dbReference type="EMBL" id="JAZDUA010000568">
    <property type="protein sequence ID" value="KAK7791018.1"/>
    <property type="molecule type" value="Genomic_DNA"/>
</dbReference>
<comment type="similarity">
    <text evidence="2 5">Belongs to the glycosyl hydrolase 37 family.</text>
</comment>
<name>A0AAN9YZY3_9ORTH</name>
<dbReference type="EC" id="3.2.1.28" evidence="3 5"/>
<evidence type="ECO:0000256" key="2">
    <source>
        <dbReference type="ARBA" id="ARBA00005615"/>
    </source>
</evidence>
<gene>
    <name evidence="7" type="ORF">R5R35_003007</name>
</gene>
<dbReference type="InterPro" id="IPR001661">
    <property type="entry name" value="Glyco_hydro_37"/>
</dbReference>
<evidence type="ECO:0000256" key="1">
    <source>
        <dbReference type="ARBA" id="ARBA00001576"/>
    </source>
</evidence>
<keyword evidence="5" id="KW-0326">Glycosidase</keyword>
<dbReference type="InterPro" id="IPR012341">
    <property type="entry name" value="6hp_glycosidase-like_sf"/>
</dbReference>
<comment type="catalytic activity">
    <reaction evidence="1 5">
        <text>alpha,alpha-trehalose + H2O = alpha-D-glucose + beta-D-glucose</text>
        <dbReference type="Rhea" id="RHEA:32675"/>
        <dbReference type="ChEBI" id="CHEBI:15377"/>
        <dbReference type="ChEBI" id="CHEBI:15903"/>
        <dbReference type="ChEBI" id="CHEBI:16551"/>
        <dbReference type="ChEBI" id="CHEBI:17925"/>
        <dbReference type="EC" id="3.2.1.28"/>
    </reaction>
</comment>
<keyword evidence="6" id="KW-0732">Signal</keyword>
<evidence type="ECO:0000313" key="8">
    <source>
        <dbReference type="Proteomes" id="UP001378592"/>
    </source>
</evidence>
<dbReference type="Proteomes" id="UP001378592">
    <property type="component" value="Unassembled WGS sequence"/>
</dbReference>
<dbReference type="AlphaFoldDB" id="A0AAN9YZY3"/>
<dbReference type="PANTHER" id="PTHR23403:SF1">
    <property type="entry name" value="TREHALASE"/>
    <property type="match status" value="1"/>
</dbReference>
<dbReference type="SUPFAM" id="SSF48208">
    <property type="entry name" value="Six-hairpin glycosidases"/>
    <property type="match status" value="1"/>
</dbReference>
<evidence type="ECO:0000256" key="6">
    <source>
        <dbReference type="SAM" id="SignalP"/>
    </source>
</evidence>
<dbReference type="Gene3D" id="1.50.10.10">
    <property type="match status" value="1"/>
</dbReference>
<dbReference type="InterPro" id="IPR008928">
    <property type="entry name" value="6-hairpin_glycosidase_sf"/>
</dbReference>
<keyword evidence="8" id="KW-1185">Reference proteome</keyword>
<comment type="caution">
    <text evidence="7">The sequence shown here is derived from an EMBL/GenBank/DDBJ whole genome shotgun (WGS) entry which is preliminary data.</text>
</comment>
<feature type="signal peptide" evidence="6">
    <location>
        <begin position="1"/>
        <end position="24"/>
    </location>
</feature>
<dbReference type="GO" id="GO:0005993">
    <property type="term" value="P:trehalose catabolic process"/>
    <property type="evidence" value="ECO:0007669"/>
    <property type="project" value="TreeGrafter"/>
</dbReference>
<feature type="chain" id="PRO_5042884865" description="Trehalase" evidence="6">
    <location>
        <begin position="25"/>
        <end position="596"/>
    </location>
</feature>